<gene>
    <name evidence="1" type="ORF">CALMAC_LOCUS16480</name>
</gene>
<keyword evidence="2" id="KW-1185">Reference proteome</keyword>
<proteinExistence type="predicted"/>
<evidence type="ECO:0000313" key="1">
    <source>
        <dbReference type="EMBL" id="VEN58008.1"/>
    </source>
</evidence>
<protein>
    <submittedName>
        <fullName evidence="1">Uncharacterized protein</fullName>
    </submittedName>
</protein>
<organism evidence="1 2">
    <name type="scientific">Callosobruchus maculatus</name>
    <name type="common">Southern cowpea weevil</name>
    <name type="synonym">Pulse bruchid</name>
    <dbReference type="NCBI Taxonomy" id="64391"/>
    <lineage>
        <taxon>Eukaryota</taxon>
        <taxon>Metazoa</taxon>
        <taxon>Ecdysozoa</taxon>
        <taxon>Arthropoda</taxon>
        <taxon>Hexapoda</taxon>
        <taxon>Insecta</taxon>
        <taxon>Pterygota</taxon>
        <taxon>Neoptera</taxon>
        <taxon>Endopterygota</taxon>
        <taxon>Coleoptera</taxon>
        <taxon>Polyphaga</taxon>
        <taxon>Cucujiformia</taxon>
        <taxon>Chrysomeloidea</taxon>
        <taxon>Chrysomelidae</taxon>
        <taxon>Bruchinae</taxon>
        <taxon>Bruchini</taxon>
        <taxon>Callosobruchus</taxon>
    </lineage>
</organism>
<name>A0A653DDF3_CALMS</name>
<dbReference type="EMBL" id="CAACVG010011401">
    <property type="protein sequence ID" value="VEN58008.1"/>
    <property type="molecule type" value="Genomic_DNA"/>
</dbReference>
<reference evidence="1 2" key="1">
    <citation type="submission" date="2019-01" db="EMBL/GenBank/DDBJ databases">
        <authorList>
            <person name="Sayadi A."/>
        </authorList>
    </citation>
    <scope>NUCLEOTIDE SEQUENCE [LARGE SCALE GENOMIC DNA]</scope>
</reference>
<accession>A0A653DDF3</accession>
<evidence type="ECO:0000313" key="2">
    <source>
        <dbReference type="Proteomes" id="UP000410492"/>
    </source>
</evidence>
<sequence length="45" mass="5341">MHSVQGRRKFLLLGVYGYVDIAASRRHRFVFNLFLPVARQKQVYC</sequence>
<dbReference type="Proteomes" id="UP000410492">
    <property type="component" value="Unassembled WGS sequence"/>
</dbReference>
<dbReference type="AlphaFoldDB" id="A0A653DDF3"/>